<dbReference type="InterPro" id="IPR043429">
    <property type="entry name" value="ArtM/GltK/GlnP/TcyL/YhdX-like"/>
</dbReference>
<dbReference type="GO" id="GO:0043190">
    <property type="term" value="C:ATP-binding cassette (ABC) transporter complex"/>
    <property type="evidence" value="ECO:0007669"/>
    <property type="project" value="InterPro"/>
</dbReference>
<feature type="transmembrane region" description="Helical" evidence="10">
    <location>
        <begin position="98"/>
        <end position="120"/>
    </location>
</feature>
<dbReference type="EMBL" id="CP022196">
    <property type="protein sequence ID" value="ATG47488.1"/>
    <property type="molecule type" value="Genomic_DNA"/>
</dbReference>
<dbReference type="InterPro" id="IPR000515">
    <property type="entry name" value="MetI-like"/>
</dbReference>
<dbReference type="InterPro" id="IPR010065">
    <property type="entry name" value="AA_ABC_transptr_permease_3TM"/>
</dbReference>
<comment type="function">
    <text evidence="1">Part of the binding-protein-dependent transport system for glutamine; probably responsible for the translocation of the substrate across the membrane.</text>
</comment>
<dbReference type="GO" id="GO:0006865">
    <property type="term" value="P:amino acid transport"/>
    <property type="evidence" value="ECO:0007669"/>
    <property type="project" value="UniProtKB-KW"/>
</dbReference>
<keyword evidence="8 10" id="KW-1133">Transmembrane helix</keyword>
<gene>
    <name evidence="12" type="ORF">CEW89_07825</name>
</gene>
<evidence type="ECO:0000313" key="13">
    <source>
        <dbReference type="Proteomes" id="UP000217935"/>
    </source>
</evidence>
<keyword evidence="7" id="KW-0029">Amino-acid transport</keyword>
<keyword evidence="13" id="KW-1185">Reference proteome</keyword>
<evidence type="ECO:0000256" key="1">
    <source>
        <dbReference type="ARBA" id="ARBA00003159"/>
    </source>
</evidence>
<evidence type="ECO:0000259" key="11">
    <source>
        <dbReference type="PROSITE" id="PS50928"/>
    </source>
</evidence>
<dbReference type="PANTHER" id="PTHR30614:SF20">
    <property type="entry name" value="GLUTAMINE TRANSPORT SYSTEM PERMEASE PROTEIN GLNP"/>
    <property type="match status" value="1"/>
</dbReference>
<keyword evidence="9 10" id="KW-0472">Membrane</keyword>
<dbReference type="STRING" id="1758178.GCA_001550095_00214"/>
<dbReference type="PROSITE" id="PS50928">
    <property type="entry name" value="ABC_TM1"/>
    <property type="match status" value="1"/>
</dbReference>
<dbReference type="PANTHER" id="PTHR30614">
    <property type="entry name" value="MEMBRANE COMPONENT OF AMINO ACID ABC TRANSPORTER"/>
    <property type="match status" value="1"/>
</dbReference>
<evidence type="ECO:0000256" key="6">
    <source>
        <dbReference type="ARBA" id="ARBA00022692"/>
    </source>
</evidence>
<dbReference type="GO" id="GO:0022857">
    <property type="term" value="F:transmembrane transporter activity"/>
    <property type="evidence" value="ECO:0007669"/>
    <property type="project" value="InterPro"/>
</dbReference>
<comment type="similarity">
    <text evidence="3">Belongs to the binding-protein-dependent transport system permease family. HisMQ subfamily.</text>
</comment>
<dbReference type="Proteomes" id="UP000217935">
    <property type="component" value="Chromosome"/>
</dbReference>
<reference evidence="12 13" key="1">
    <citation type="submission" date="2017-06" db="EMBL/GenBank/DDBJ databases">
        <title>Celeribacter sp. TSPH2 complete genome sequence.</title>
        <authorList>
            <person name="Woo J.-H."/>
            <person name="Kim H.-S."/>
        </authorList>
    </citation>
    <scope>NUCLEOTIDE SEQUENCE [LARGE SCALE GENOMIC DNA]</scope>
    <source>
        <strain evidence="12 13">TSPH2</strain>
    </source>
</reference>
<evidence type="ECO:0000256" key="8">
    <source>
        <dbReference type="ARBA" id="ARBA00022989"/>
    </source>
</evidence>
<dbReference type="Pfam" id="PF00528">
    <property type="entry name" value="BPD_transp_1"/>
    <property type="match status" value="1"/>
</dbReference>
<keyword evidence="5" id="KW-1003">Cell membrane</keyword>
<feature type="transmembrane region" description="Helical" evidence="10">
    <location>
        <begin position="20"/>
        <end position="38"/>
    </location>
</feature>
<dbReference type="KEGG" id="ceh:CEW89_07825"/>
<dbReference type="Gene3D" id="1.10.3720.10">
    <property type="entry name" value="MetI-like"/>
    <property type="match status" value="1"/>
</dbReference>
<evidence type="ECO:0000256" key="9">
    <source>
        <dbReference type="ARBA" id="ARBA00023136"/>
    </source>
</evidence>
<comment type="subcellular location">
    <subcellularLocation>
        <location evidence="2">Cell inner membrane</location>
        <topology evidence="2">Multi-pass membrane protein</topology>
    </subcellularLocation>
    <subcellularLocation>
        <location evidence="10">Cell membrane</location>
        <topology evidence="10">Multi-pass membrane protein</topology>
    </subcellularLocation>
</comment>
<dbReference type="AlphaFoldDB" id="A0A291GBG6"/>
<keyword evidence="4 10" id="KW-0813">Transport</keyword>
<dbReference type="CDD" id="cd06261">
    <property type="entry name" value="TM_PBP2"/>
    <property type="match status" value="1"/>
</dbReference>
<dbReference type="OrthoDB" id="9787841at2"/>
<proteinExistence type="inferred from homology"/>
<protein>
    <submittedName>
        <fullName evidence="12">Amino acid ABC transporter permease</fullName>
    </submittedName>
</protein>
<evidence type="ECO:0000256" key="4">
    <source>
        <dbReference type="ARBA" id="ARBA00022448"/>
    </source>
</evidence>
<organism evidence="12 13">
    <name type="scientific">Celeribacter ethanolicus</name>
    <dbReference type="NCBI Taxonomy" id="1758178"/>
    <lineage>
        <taxon>Bacteria</taxon>
        <taxon>Pseudomonadati</taxon>
        <taxon>Pseudomonadota</taxon>
        <taxon>Alphaproteobacteria</taxon>
        <taxon>Rhodobacterales</taxon>
        <taxon>Roseobacteraceae</taxon>
        <taxon>Celeribacter</taxon>
    </lineage>
</organism>
<evidence type="ECO:0000256" key="2">
    <source>
        <dbReference type="ARBA" id="ARBA00004429"/>
    </source>
</evidence>
<evidence type="ECO:0000256" key="7">
    <source>
        <dbReference type="ARBA" id="ARBA00022970"/>
    </source>
</evidence>
<feature type="transmembrane region" description="Helical" evidence="10">
    <location>
        <begin position="140"/>
        <end position="164"/>
    </location>
</feature>
<feature type="transmembrane region" description="Helical" evidence="10">
    <location>
        <begin position="53"/>
        <end position="77"/>
    </location>
</feature>
<feature type="transmembrane region" description="Helical" evidence="10">
    <location>
        <begin position="240"/>
        <end position="259"/>
    </location>
</feature>
<keyword evidence="6 10" id="KW-0812">Transmembrane</keyword>
<feature type="domain" description="ABC transmembrane type-1" evidence="11">
    <location>
        <begin position="53"/>
        <end position="259"/>
    </location>
</feature>
<name>A0A291GBG6_9RHOB</name>
<dbReference type="SUPFAM" id="SSF161098">
    <property type="entry name" value="MetI-like"/>
    <property type="match status" value="1"/>
</dbReference>
<evidence type="ECO:0000256" key="5">
    <source>
        <dbReference type="ARBA" id="ARBA00022475"/>
    </source>
</evidence>
<dbReference type="InterPro" id="IPR035906">
    <property type="entry name" value="MetI-like_sf"/>
</dbReference>
<accession>A0A291GBG6</accession>
<evidence type="ECO:0000256" key="10">
    <source>
        <dbReference type="RuleBase" id="RU363032"/>
    </source>
</evidence>
<evidence type="ECO:0000313" key="12">
    <source>
        <dbReference type="EMBL" id="ATG47488.1"/>
    </source>
</evidence>
<evidence type="ECO:0000256" key="3">
    <source>
        <dbReference type="ARBA" id="ARBA00010072"/>
    </source>
</evidence>
<dbReference type="NCBIfam" id="TIGR01726">
    <property type="entry name" value="HEQRo_perm_3TM"/>
    <property type="match status" value="1"/>
</dbReference>
<dbReference type="RefSeq" id="WP_066704284.1">
    <property type="nucleotide sequence ID" value="NZ_LRUC01000010.1"/>
</dbReference>
<sequence>MRPAKTRLRKPADGSKDFPYWLVALILLGGYLFYRVIADDLYAKVLTTLSKGIWVTVFVTLVAFALAIVLGLLLATASLSRFIVLRQIARFYTEVVRGVPILVLLLYVAFVIAPMVVTAVNSITVPLGFDPLRTRDFSLMWRAIIALTIGYSAFIAEVFRAGLLSVDKGQIEAAEALGLNGWLRFRLIIFPQALRTVLPPLGNDFIAMIKDSSLVSVLGVTDITQLGKVTSAGNFRYFETYNVVALLYLMMTISLSLALRRLERHLRDRSS</sequence>